<gene>
    <name evidence="4" type="ORF">GC098_36215</name>
</gene>
<evidence type="ECO:0000313" key="4">
    <source>
        <dbReference type="EMBL" id="NOU76745.1"/>
    </source>
</evidence>
<protein>
    <submittedName>
        <fullName evidence="4">GNAT family N-acetyltransferase</fullName>
    </submittedName>
</protein>
<dbReference type="PROSITE" id="PS51186">
    <property type="entry name" value="GNAT"/>
    <property type="match status" value="1"/>
</dbReference>
<keyword evidence="2" id="KW-0012">Acyltransferase</keyword>
<dbReference type="EMBL" id="WHOA01000247">
    <property type="protein sequence ID" value="NOU76745.1"/>
    <property type="molecule type" value="Genomic_DNA"/>
</dbReference>
<comment type="caution">
    <text evidence="4">The sequence shown here is derived from an EMBL/GenBank/DDBJ whole genome shotgun (WGS) entry which is preliminary data.</text>
</comment>
<evidence type="ECO:0000313" key="5">
    <source>
        <dbReference type="Proteomes" id="UP000616779"/>
    </source>
</evidence>
<sequence length="298" mass="34042">MFSAVKPQRLFYIHNSIILFIILETYLRRGTLEMNEKTDFYIAIDTVASNTWPAESSTSIDNWLLRASRGVTKRANSVLAIGEYPNDPNWLAKIEQFYQELGLPAIFHISNASHEGLDEFLQTKGYAIDTPCLMMTATSRQVSDNASNKMMQKKSSFQIEWAEAADTEWLDAFLMLEQFPEERRGFYSGLFERMPSPKGFLKLKLNDQIIALGTAIVEDEWAGFVNVVIHEGHRGQGLGYVLMHALTEWSLEHGATKQYLQVVTSNIPAVTLYEKLGYQARYGYHYRIKYDLQPLVSS</sequence>
<feature type="domain" description="N-acetyltransferase" evidence="3">
    <location>
        <begin position="159"/>
        <end position="293"/>
    </location>
</feature>
<dbReference type="Proteomes" id="UP000616779">
    <property type="component" value="Unassembled WGS sequence"/>
</dbReference>
<dbReference type="InterPro" id="IPR050680">
    <property type="entry name" value="YpeA/RimI_acetyltransf"/>
</dbReference>
<evidence type="ECO:0000256" key="2">
    <source>
        <dbReference type="ARBA" id="ARBA00023315"/>
    </source>
</evidence>
<dbReference type="SUPFAM" id="SSF55729">
    <property type="entry name" value="Acyl-CoA N-acyltransferases (Nat)"/>
    <property type="match status" value="1"/>
</dbReference>
<name>A0ABX1Y9W3_9BACL</name>
<dbReference type="InterPro" id="IPR056935">
    <property type="entry name" value="Rv0428c-like_C"/>
</dbReference>
<dbReference type="CDD" id="cd04301">
    <property type="entry name" value="NAT_SF"/>
    <property type="match status" value="1"/>
</dbReference>
<evidence type="ECO:0000259" key="3">
    <source>
        <dbReference type="PROSITE" id="PS51186"/>
    </source>
</evidence>
<organism evidence="4 5">
    <name type="scientific">Paenibacillus phytorum</name>
    <dbReference type="NCBI Taxonomy" id="2654977"/>
    <lineage>
        <taxon>Bacteria</taxon>
        <taxon>Bacillati</taxon>
        <taxon>Bacillota</taxon>
        <taxon>Bacilli</taxon>
        <taxon>Bacillales</taxon>
        <taxon>Paenibacillaceae</taxon>
        <taxon>Paenibacillus</taxon>
    </lineage>
</organism>
<dbReference type="Pfam" id="PF24553">
    <property type="entry name" value="Rv0428c_C"/>
    <property type="match status" value="1"/>
</dbReference>
<keyword evidence="1" id="KW-0808">Transferase</keyword>
<accession>A0ABX1Y9W3</accession>
<dbReference type="Gene3D" id="3.40.630.30">
    <property type="match status" value="1"/>
</dbReference>
<dbReference type="PANTHER" id="PTHR43420:SF44">
    <property type="entry name" value="ACETYLTRANSFERASE YPEA"/>
    <property type="match status" value="1"/>
</dbReference>
<evidence type="ECO:0000256" key="1">
    <source>
        <dbReference type="ARBA" id="ARBA00022679"/>
    </source>
</evidence>
<reference evidence="4 5" key="1">
    <citation type="submission" date="2019-10" db="EMBL/GenBank/DDBJ databases">
        <title>Description of Paenibacillus terrestris sp. nov.</title>
        <authorList>
            <person name="Carlier A."/>
            <person name="Qi S."/>
        </authorList>
    </citation>
    <scope>NUCLEOTIDE SEQUENCE [LARGE SCALE GENOMIC DNA]</scope>
    <source>
        <strain evidence="4 5">LMG 31458</strain>
    </source>
</reference>
<dbReference type="PANTHER" id="PTHR43420">
    <property type="entry name" value="ACETYLTRANSFERASE"/>
    <property type="match status" value="1"/>
</dbReference>
<dbReference type="InterPro" id="IPR016181">
    <property type="entry name" value="Acyl_CoA_acyltransferase"/>
</dbReference>
<proteinExistence type="predicted"/>
<dbReference type="InterPro" id="IPR000182">
    <property type="entry name" value="GNAT_dom"/>
</dbReference>
<keyword evidence="5" id="KW-1185">Reference proteome</keyword>